<proteinExistence type="predicted"/>
<evidence type="ECO:0000313" key="2">
    <source>
        <dbReference type="EMBL" id="CAK9327967.1"/>
    </source>
</evidence>
<name>A0ABP0ZBG0_9ROSI</name>
<gene>
    <name evidence="2" type="ORF">CITCOLO1_LOCUS20369</name>
</gene>
<dbReference type="EMBL" id="OZ021742">
    <property type="protein sequence ID" value="CAK9327967.1"/>
    <property type="molecule type" value="Genomic_DNA"/>
</dbReference>
<feature type="compositionally biased region" description="Basic and acidic residues" evidence="1">
    <location>
        <begin position="187"/>
        <end position="197"/>
    </location>
</feature>
<protein>
    <submittedName>
        <fullName evidence="2">Uncharacterized protein</fullName>
    </submittedName>
</protein>
<feature type="compositionally biased region" description="Basic residues" evidence="1">
    <location>
        <begin position="198"/>
        <end position="214"/>
    </location>
</feature>
<feature type="region of interest" description="Disordered" evidence="1">
    <location>
        <begin position="95"/>
        <end position="128"/>
    </location>
</feature>
<organism evidence="2 3">
    <name type="scientific">Citrullus colocynthis</name>
    <name type="common">colocynth</name>
    <dbReference type="NCBI Taxonomy" id="252529"/>
    <lineage>
        <taxon>Eukaryota</taxon>
        <taxon>Viridiplantae</taxon>
        <taxon>Streptophyta</taxon>
        <taxon>Embryophyta</taxon>
        <taxon>Tracheophyta</taxon>
        <taxon>Spermatophyta</taxon>
        <taxon>Magnoliopsida</taxon>
        <taxon>eudicotyledons</taxon>
        <taxon>Gunneridae</taxon>
        <taxon>Pentapetalae</taxon>
        <taxon>rosids</taxon>
        <taxon>fabids</taxon>
        <taxon>Cucurbitales</taxon>
        <taxon>Cucurbitaceae</taxon>
        <taxon>Benincaseae</taxon>
        <taxon>Citrullus</taxon>
    </lineage>
</organism>
<evidence type="ECO:0000256" key="1">
    <source>
        <dbReference type="SAM" id="MobiDB-lite"/>
    </source>
</evidence>
<feature type="region of interest" description="Disordered" evidence="1">
    <location>
        <begin position="161"/>
        <end position="229"/>
    </location>
</feature>
<dbReference type="Proteomes" id="UP001642487">
    <property type="component" value="Chromosome 8"/>
</dbReference>
<keyword evidence="3" id="KW-1185">Reference proteome</keyword>
<reference evidence="2 3" key="1">
    <citation type="submission" date="2024-03" db="EMBL/GenBank/DDBJ databases">
        <authorList>
            <person name="Gkanogiannis A."/>
            <person name="Becerra Lopez-Lavalle L."/>
        </authorList>
    </citation>
    <scope>NUCLEOTIDE SEQUENCE [LARGE SCALE GENOMIC DNA]</scope>
</reference>
<accession>A0ABP0ZBG0</accession>
<sequence length="229" mass="26202">MAMVSHKSLCEEIRKSIRETFDELKDQWKEERKKGMKMIFQSFQDKTSHEVTEIKEKSVDVVQNIEAKANAIRGGKGLQSDGGWNSKKRSVLITASVARDKPRRSGSTGDSWYGQRKGTGGDVGDGSTVAKLERGHMVPKKVGLKGEKHPKNVLACNVHRNKSRRRLDETKQWVGQTHPSWMVSGIHNKETERDGHERKKKKKKKEKKGNRRQRSMLLKDVDGEEVEEW</sequence>
<evidence type="ECO:0000313" key="3">
    <source>
        <dbReference type="Proteomes" id="UP001642487"/>
    </source>
</evidence>